<feature type="chain" id="PRO_5043007196" evidence="1">
    <location>
        <begin position="26"/>
        <end position="121"/>
    </location>
</feature>
<dbReference type="EMBL" id="JBANQN010000011">
    <property type="protein sequence ID" value="KAK6775682.1"/>
    <property type="molecule type" value="Genomic_DNA"/>
</dbReference>
<gene>
    <name evidence="2" type="ORF">RDI58_026683</name>
</gene>
<keyword evidence="1" id="KW-0732">Signal</keyword>
<accession>A0AAN8SZK2</accession>
<evidence type="ECO:0000313" key="2">
    <source>
        <dbReference type="EMBL" id="KAK6775682.1"/>
    </source>
</evidence>
<reference evidence="2 3" key="1">
    <citation type="submission" date="2024-02" db="EMBL/GenBank/DDBJ databases">
        <title>de novo genome assembly of Solanum bulbocastanum strain 11H21.</title>
        <authorList>
            <person name="Hosaka A.J."/>
        </authorList>
    </citation>
    <scope>NUCLEOTIDE SEQUENCE [LARGE SCALE GENOMIC DNA]</scope>
    <source>
        <tissue evidence="2">Young leaves</tissue>
    </source>
</reference>
<keyword evidence="3" id="KW-1185">Reference proteome</keyword>
<comment type="caution">
    <text evidence="2">The sequence shown here is derived from an EMBL/GenBank/DDBJ whole genome shotgun (WGS) entry which is preliminary data.</text>
</comment>
<organism evidence="2 3">
    <name type="scientific">Solanum bulbocastanum</name>
    <name type="common">Wild potato</name>
    <dbReference type="NCBI Taxonomy" id="147425"/>
    <lineage>
        <taxon>Eukaryota</taxon>
        <taxon>Viridiplantae</taxon>
        <taxon>Streptophyta</taxon>
        <taxon>Embryophyta</taxon>
        <taxon>Tracheophyta</taxon>
        <taxon>Spermatophyta</taxon>
        <taxon>Magnoliopsida</taxon>
        <taxon>eudicotyledons</taxon>
        <taxon>Gunneridae</taxon>
        <taxon>Pentapetalae</taxon>
        <taxon>asterids</taxon>
        <taxon>lamiids</taxon>
        <taxon>Solanales</taxon>
        <taxon>Solanaceae</taxon>
        <taxon>Solanoideae</taxon>
        <taxon>Solaneae</taxon>
        <taxon>Solanum</taxon>
    </lineage>
</organism>
<proteinExistence type="predicted"/>
<name>A0AAN8SZK2_SOLBU</name>
<feature type="signal peptide" evidence="1">
    <location>
        <begin position="1"/>
        <end position="25"/>
    </location>
</feature>
<evidence type="ECO:0000313" key="3">
    <source>
        <dbReference type="Proteomes" id="UP001371456"/>
    </source>
</evidence>
<dbReference type="Proteomes" id="UP001371456">
    <property type="component" value="Unassembled WGS sequence"/>
</dbReference>
<sequence>MEGKKEVKVLVVLMVSIILVCGCMGDEEVREYGVCVLGCMKERTVACIFDPEVCIPLCAAKCAVHLPQNYHPTTAPQNYACNIACTFTQCKNYMMLNDGKKLGECIASCRDNYCAKKTAPI</sequence>
<evidence type="ECO:0000256" key="1">
    <source>
        <dbReference type="SAM" id="SignalP"/>
    </source>
</evidence>
<dbReference type="PROSITE" id="PS51257">
    <property type="entry name" value="PROKAR_LIPOPROTEIN"/>
    <property type="match status" value="1"/>
</dbReference>
<protein>
    <submittedName>
        <fullName evidence="2">Uncharacterized protein</fullName>
    </submittedName>
</protein>
<dbReference type="AlphaFoldDB" id="A0AAN8SZK2"/>